<evidence type="ECO:0000256" key="1">
    <source>
        <dbReference type="ARBA" id="ARBA00022741"/>
    </source>
</evidence>
<comment type="caution">
    <text evidence="6">The sequence shown here is derived from an EMBL/GenBank/DDBJ whole genome shotgun (WGS) entry which is preliminary data.</text>
</comment>
<reference evidence="6 7" key="1">
    <citation type="journal article" date="2025" name="Microbiol. Resour. Announc.">
        <title>Draft genome sequences for Neonectria magnoliae and Neonectria punicea, canker pathogens of Liriodendron tulipifera and Acer saccharum in West Virginia.</title>
        <authorList>
            <person name="Petronek H.M."/>
            <person name="Kasson M.T."/>
            <person name="Metheny A.M."/>
            <person name="Stauder C.M."/>
            <person name="Lovett B."/>
            <person name="Lynch S.C."/>
            <person name="Garnas J.R."/>
            <person name="Kasson L.R."/>
            <person name="Stajich J.E."/>
        </authorList>
    </citation>
    <scope>NUCLEOTIDE SEQUENCE [LARGE SCALE GENOMIC DNA]</scope>
    <source>
        <strain evidence="6 7">NRRL 64653</strain>
    </source>
</reference>
<evidence type="ECO:0000259" key="5">
    <source>
        <dbReference type="PROSITE" id="PS50067"/>
    </source>
</evidence>
<dbReference type="InterPro" id="IPR019821">
    <property type="entry name" value="Kinesin_motor_CS"/>
</dbReference>
<keyword evidence="3 4" id="KW-0505">Motor protein</keyword>
<keyword evidence="7" id="KW-1185">Reference proteome</keyword>
<dbReference type="EMBL" id="JAZAVJ010000021">
    <property type="protein sequence ID" value="KAK7421632.1"/>
    <property type="molecule type" value="Genomic_DNA"/>
</dbReference>
<name>A0ABR1HKF3_9HYPO</name>
<keyword evidence="4" id="KW-0493">Microtubule</keyword>
<evidence type="ECO:0000256" key="2">
    <source>
        <dbReference type="ARBA" id="ARBA00022840"/>
    </source>
</evidence>
<feature type="binding site" evidence="3">
    <location>
        <begin position="127"/>
        <end position="134"/>
    </location>
    <ligand>
        <name>ATP</name>
        <dbReference type="ChEBI" id="CHEBI:30616"/>
    </ligand>
</feature>
<keyword evidence="1 3" id="KW-0547">Nucleotide-binding</keyword>
<dbReference type="PRINTS" id="PR00380">
    <property type="entry name" value="KINESINHEAVY"/>
</dbReference>
<keyword evidence="2 3" id="KW-0067">ATP-binding</keyword>
<comment type="similarity">
    <text evidence="3 4">Belongs to the TRAFAC class myosin-kinesin ATPase superfamily. Kinesin family.</text>
</comment>
<evidence type="ECO:0000313" key="7">
    <source>
        <dbReference type="Proteomes" id="UP001498476"/>
    </source>
</evidence>
<dbReference type="SMART" id="SM00129">
    <property type="entry name" value="KISc"/>
    <property type="match status" value="1"/>
</dbReference>
<dbReference type="InterPro" id="IPR027640">
    <property type="entry name" value="Kinesin-like_fam"/>
</dbReference>
<accession>A0ABR1HKF3</accession>
<dbReference type="PROSITE" id="PS50067">
    <property type="entry name" value="KINESIN_MOTOR_2"/>
    <property type="match status" value="1"/>
</dbReference>
<dbReference type="Gene3D" id="3.40.850.10">
    <property type="entry name" value="Kinesin motor domain"/>
    <property type="match status" value="1"/>
</dbReference>
<evidence type="ECO:0000256" key="4">
    <source>
        <dbReference type="RuleBase" id="RU000394"/>
    </source>
</evidence>
<gene>
    <name evidence="6" type="ORF">QQX98_002099</name>
</gene>
<dbReference type="InterPro" id="IPR036961">
    <property type="entry name" value="Kinesin_motor_dom_sf"/>
</dbReference>
<dbReference type="PANTHER" id="PTHR24115:SF0">
    <property type="entry name" value="FI21273P1-RELATED"/>
    <property type="match status" value="1"/>
</dbReference>
<dbReference type="Proteomes" id="UP001498476">
    <property type="component" value="Unassembled WGS sequence"/>
</dbReference>
<protein>
    <recommendedName>
        <fullName evidence="4">Kinesin-like protein</fullName>
    </recommendedName>
</protein>
<sequence>MEQYLLNNIPRYHKLVAAFRPKPARPPAPDAPAPVPDMLVTARLRPLLPDDGILPPALFPRPAEPGVLDVHELRQPPRGPALLRSFNFQVDRIYQADAPTEDIYADAVKPLVPWAWNGGISTLFAYGQTGSGKTHTVSHMERLVADEMLGGSLDGERNVYVTIIELAGNAAHDLLNARRSVSVLEDSFGITQLNGALEHHVTTPASMLALVDTATTFRRTEATDKNSESSRSHAICRIRIHNPAAAASDDGVLYLVDLAGSEAARDTTHHTAQRMRETREINASLSVLKDCIRGKAEADALAGSGAASKRKPHVPFRQSALTKILKHVFDPATQRPCKTVVVACVNPSLADVGPSKNTLRYAETLRVLLPKTTPPRYDPRSPMTWTNAQLREWTKDNSGKPPVDAAILAPTESGPQLLRLPAPEFEARCLKTASVTPEQAKSFRSKLWQMHIDAKRAPAKQTDTPDADLLLRQTSQDPDPKALSVPFKERIRPGMVVSWTPPAGSSMALPGMNMVVVLSPAPAVANGVSDVPENGVSQGYTDTESKGPRYLCAMVTPAIMSEAYDLHLWRQVVVDVERMDTEVFLEYDVATRYYYIAI</sequence>
<dbReference type="SUPFAM" id="SSF52540">
    <property type="entry name" value="P-loop containing nucleoside triphosphate hydrolases"/>
    <property type="match status" value="1"/>
</dbReference>
<dbReference type="PROSITE" id="PS00411">
    <property type="entry name" value="KINESIN_MOTOR_1"/>
    <property type="match status" value="1"/>
</dbReference>
<evidence type="ECO:0000256" key="3">
    <source>
        <dbReference type="PROSITE-ProRule" id="PRU00283"/>
    </source>
</evidence>
<dbReference type="InterPro" id="IPR001752">
    <property type="entry name" value="Kinesin_motor_dom"/>
</dbReference>
<dbReference type="InterPro" id="IPR027417">
    <property type="entry name" value="P-loop_NTPase"/>
</dbReference>
<organism evidence="6 7">
    <name type="scientific">Neonectria punicea</name>
    <dbReference type="NCBI Taxonomy" id="979145"/>
    <lineage>
        <taxon>Eukaryota</taxon>
        <taxon>Fungi</taxon>
        <taxon>Dikarya</taxon>
        <taxon>Ascomycota</taxon>
        <taxon>Pezizomycotina</taxon>
        <taxon>Sordariomycetes</taxon>
        <taxon>Hypocreomycetidae</taxon>
        <taxon>Hypocreales</taxon>
        <taxon>Nectriaceae</taxon>
        <taxon>Neonectria</taxon>
    </lineage>
</organism>
<feature type="domain" description="Kinesin motor" evidence="5">
    <location>
        <begin position="37"/>
        <end position="368"/>
    </location>
</feature>
<dbReference type="PANTHER" id="PTHR24115">
    <property type="entry name" value="KINESIN-RELATED"/>
    <property type="match status" value="1"/>
</dbReference>
<proteinExistence type="inferred from homology"/>
<evidence type="ECO:0000313" key="6">
    <source>
        <dbReference type="EMBL" id="KAK7421632.1"/>
    </source>
</evidence>
<dbReference type="Pfam" id="PF00225">
    <property type="entry name" value="Kinesin"/>
    <property type="match status" value="1"/>
</dbReference>